<dbReference type="AlphaFoldDB" id="K6X059"/>
<proteinExistence type="predicted"/>
<accession>K6X059</accession>
<protein>
    <submittedName>
        <fullName evidence="1">Uncharacterized protein</fullName>
    </submittedName>
</protein>
<dbReference type="Proteomes" id="UP000008363">
    <property type="component" value="Unassembled WGS sequence"/>
</dbReference>
<evidence type="ECO:0000313" key="2">
    <source>
        <dbReference type="Proteomes" id="UP000008363"/>
    </source>
</evidence>
<sequence>MLQRFDGPVRDDPVSAELASLPTERARPIRQFYSWPGKRNYEDSWWSSTVRRHVAFDYRISP</sequence>
<reference evidence="1 2" key="1">
    <citation type="submission" date="2012-08" db="EMBL/GenBank/DDBJ databases">
        <title>Whole genome shotgun sequence of Gordonia rhizosphera NBRC 16068.</title>
        <authorList>
            <person name="Takarada H."/>
            <person name="Isaki S."/>
            <person name="Hosoyama A."/>
            <person name="Tsuchikane K."/>
            <person name="Katsumata H."/>
            <person name="Baba S."/>
            <person name="Ohji S."/>
            <person name="Yamazaki S."/>
            <person name="Fujita N."/>
        </authorList>
    </citation>
    <scope>NUCLEOTIDE SEQUENCE [LARGE SCALE GENOMIC DNA]</scope>
    <source>
        <strain evidence="1 2">NBRC 16068</strain>
    </source>
</reference>
<gene>
    <name evidence="1" type="ORF">GORHZ_167_00080</name>
</gene>
<name>K6X059_9ACTN</name>
<keyword evidence="2" id="KW-1185">Reference proteome</keyword>
<comment type="caution">
    <text evidence="1">The sequence shown here is derived from an EMBL/GenBank/DDBJ whole genome shotgun (WGS) entry which is preliminary data.</text>
</comment>
<dbReference type="EMBL" id="BAHC01000167">
    <property type="protein sequence ID" value="GAB92189.1"/>
    <property type="molecule type" value="Genomic_DNA"/>
</dbReference>
<organism evidence="1 2">
    <name type="scientific">Gordonia rhizosphera NBRC 16068</name>
    <dbReference type="NCBI Taxonomy" id="1108045"/>
    <lineage>
        <taxon>Bacteria</taxon>
        <taxon>Bacillati</taxon>
        <taxon>Actinomycetota</taxon>
        <taxon>Actinomycetes</taxon>
        <taxon>Mycobacteriales</taxon>
        <taxon>Gordoniaceae</taxon>
        <taxon>Gordonia</taxon>
    </lineage>
</organism>
<evidence type="ECO:0000313" key="1">
    <source>
        <dbReference type="EMBL" id="GAB92189.1"/>
    </source>
</evidence>